<protein>
    <recommendedName>
        <fullName evidence="3">Septin-type G domain-containing protein</fullName>
    </recommendedName>
</protein>
<reference evidence="4 5" key="1">
    <citation type="submission" date="2019-08" db="EMBL/GenBank/DDBJ databases">
        <title>The genome sequence of a newly discovered highly antifungal drug resistant Aspergillus species, Aspergillus tanneri NIH 1004.</title>
        <authorList>
            <person name="Mounaud S."/>
            <person name="Singh I."/>
            <person name="Joardar V."/>
            <person name="Pakala S."/>
            <person name="Pakala S."/>
            <person name="Venepally P."/>
            <person name="Chung J.K."/>
            <person name="Losada L."/>
            <person name="Nierman W.C."/>
        </authorList>
    </citation>
    <scope>NUCLEOTIDE SEQUENCE [LARGE SCALE GENOMIC DNA]</scope>
    <source>
        <strain evidence="4 5">NIH1004</strain>
    </source>
</reference>
<feature type="compositionally biased region" description="Polar residues" evidence="2">
    <location>
        <begin position="166"/>
        <end position="175"/>
    </location>
</feature>
<dbReference type="VEuPathDB" id="FungiDB:EYZ11_007006"/>
<dbReference type="GeneID" id="54328958"/>
<feature type="compositionally biased region" description="Polar residues" evidence="2">
    <location>
        <begin position="132"/>
        <end position="145"/>
    </location>
</feature>
<organism evidence="4 5">
    <name type="scientific">Aspergillus tanneri</name>
    <dbReference type="NCBI Taxonomy" id="1220188"/>
    <lineage>
        <taxon>Eukaryota</taxon>
        <taxon>Fungi</taxon>
        <taxon>Dikarya</taxon>
        <taxon>Ascomycota</taxon>
        <taxon>Pezizomycotina</taxon>
        <taxon>Eurotiomycetes</taxon>
        <taxon>Eurotiomycetidae</taxon>
        <taxon>Eurotiales</taxon>
        <taxon>Aspergillaceae</taxon>
        <taxon>Aspergillus</taxon>
        <taxon>Aspergillus subgen. Circumdati</taxon>
    </lineage>
</organism>
<evidence type="ECO:0000256" key="2">
    <source>
        <dbReference type="SAM" id="MobiDB-lite"/>
    </source>
</evidence>
<dbReference type="InterPro" id="IPR030379">
    <property type="entry name" value="G_SEPTIN_dom"/>
</dbReference>
<comment type="caution">
    <text evidence="4">The sequence shown here is derived from an EMBL/GenBank/DDBJ whole genome shotgun (WGS) entry which is preliminary data.</text>
</comment>
<dbReference type="Gene3D" id="3.40.50.300">
    <property type="entry name" value="P-loop containing nucleotide triphosphate hydrolases"/>
    <property type="match status" value="1"/>
</dbReference>
<feature type="domain" description="Septin-type G" evidence="3">
    <location>
        <begin position="407"/>
        <end position="497"/>
    </location>
</feature>
<keyword evidence="1" id="KW-0547">Nucleotide-binding</keyword>
<evidence type="ECO:0000313" key="5">
    <source>
        <dbReference type="Proteomes" id="UP000324241"/>
    </source>
</evidence>
<accession>A0A5M9MKN6</accession>
<evidence type="ECO:0000259" key="3">
    <source>
        <dbReference type="Pfam" id="PF00735"/>
    </source>
</evidence>
<dbReference type="GO" id="GO:0005525">
    <property type="term" value="F:GTP binding"/>
    <property type="evidence" value="ECO:0007669"/>
    <property type="project" value="UniProtKB-KW"/>
</dbReference>
<feature type="region of interest" description="Disordered" evidence="2">
    <location>
        <begin position="190"/>
        <end position="218"/>
    </location>
</feature>
<dbReference type="AlphaFoldDB" id="A0A5M9MKN6"/>
<proteinExistence type="inferred from homology"/>
<dbReference type="EMBL" id="QUQM01000004">
    <property type="protein sequence ID" value="KAA8647562.1"/>
    <property type="molecule type" value="Genomic_DNA"/>
</dbReference>
<dbReference type="Pfam" id="PF00735">
    <property type="entry name" value="Septin"/>
    <property type="match status" value="1"/>
</dbReference>
<dbReference type="InterPro" id="IPR027417">
    <property type="entry name" value="P-loop_NTPase"/>
</dbReference>
<dbReference type="RefSeq" id="XP_033426923.1">
    <property type="nucleotide sequence ID" value="XM_033570891.1"/>
</dbReference>
<evidence type="ECO:0000256" key="1">
    <source>
        <dbReference type="RuleBase" id="RU004560"/>
    </source>
</evidence>
<evidence type="ECO:0000313" key="4">
    <source>
        <dbReference type="EMBL" id="KAA8647562.1"/>
    </source>
</evidence>
<keyword evidence="1" id="KW-0342">GTP-binding</keyword>
<sequence>MRPPVPDLAPPRTRKSSSPEQHHQQPQQWIDPRSAVPATFFLARSHHGCEDVPPDGADPPRDSMYGVQSLDETVDEADVACSHWNSDLLAESTAGDRLSDIVSPRPGDSHDRDGPLALARRKSPLTPFDSINLLSNPDASVSSPDPTSPRPLTPLKPDPHGDPASLPSSPKSISNQSMRHLDEISITDDLSSQAVASGEEDDEPRLPSKTGPDSTSQLIMPSIRMPSRRPFTDQGKTMGRLKVLIAGSSGESILPTIGQWPLGSIGEILIERQLGSGKTSLIRSIAQTCEDIVHVDPFPPPPPSKLCSSNITQNISSFVSEIYASTKPYPSWWSDLEDSRVLRRRKSTGDLVLERNICFVDTLATSMSRTRQTDAIIHYMHQQLLRASTSLHHSNRDFQNMLAGNGGAQVDAVLFLISQDTLVVDIECIRKLCVWTNVIPVISKSDLLVPGQLRTLKSTFHKKAQEAAIKPFLFEDACPRGTDGFSAQLPFAVSSARSSDDDDMDASTLMSPDYVQPLVASELALLVQKLFDHDNIAWIRHLAAKKLVQQQSTAHNGPLSAVHSASHRSPTYAMARISDYTRYEEKLAQVQLAKWASDLQQSLQNEREQYAALARGERAVWLTERLSECVVDGSLVPITQTPGFCGLRAPIDKAGGLLIRSQTGKNVEYHITRISPQDPLGLVGWSEDLRQRGWTIVQIVGSFGVVGGLALWLAKSWGLSSRGFSEWRFDWCSPSD</sequence>
<feature type="region of interest" description="Disordered" evidence="2">
    <location>
        <begin position="90"/>
        <end position="175"/>
    </location>
</feature>
<feature type="compositionally biased region" description="Pro residues" evidence="2">
    <location>
        <begin position="146"/>
        <end position="156"/>
    </location>
</feature>
<comment type="similarity">
    <text evidence="1">Belongs to the TRAFAC class TrmE-Era-EngA-EngB-Septin-like GTPase superfamily. Septin GTPase family.</text>
</comment>
<feature type="region of interest" description="Disordered" evidence="2">
    <location>
        <begin position="1"/>
        <end position="68"/>
    </location>
</feature>
<dbReference type="OrthoDB" id="4150765at2759"/>
<gene>
    <name evidence="4" type="ORF">ATNIH1004_006256</name>
</gene>
<name>A0A5M9MKN6_9EURO</name>
<feature type="compositionally biased region" description="Low complexity" evidence="2">
    <location>
        <begin position="16"/>
        <end position="28"/>
    </location>
</feature>
<dbReference type="Proteomes" id="UP000324241">
    <property type="component" value="Unassembled WGS sequence"/>
</dbReference>